<evidence type="ECO:0000256" key="5">
    <source>
        <dbReference type="ARBA" id="ARBA00023136"/>
    </source>
</evidence>
<feature type="transmembrane region" description="Helical" evidence="8">
    <location>
        <begin position="113"/>
        <end position="133"/>
    </location>
</feature>
<evidence type="ECO:0000256" key="4">
    <source>
        <dbReference type="ARBA" id="ARBA00022989"/>
    </source>
</evidence>
<sequence>MPILASASDPGLFRLRRALRVLTAVLLTLAVLALVGLPATTMTPGAIVAAIAAFTVTEPRPRQKAITFLLLPVAACLSVVIEAVLRPYPLIVDAAFLAVVFCSVYLRRYALRGFAVGMVAFMTFFIVMLFHATTAQLPALLPAAVIGIACAALSHFVVVRERPWRTLGLTTSAFRIQMVQVIDAVDRLIQGGQADARRERRVRRGMRRIRASVLLIEEQLAESVARGSTGGRLHLIATELAVERLSMWASQAVAKEVPPQVRPRLRAELNVLRSLVSRTLDSAGAPDEEDILRRLADNARPSGTGSGPGPRGGTPAAIREFAVTWIRARRALASLGAPGVPVKNESAEHRQTAEQPLGERPEKVAEAVKPSPPAGLRLTTRQAVQATAAAAAATVMGELLSPQRWYWAVVAAFLVFANTTSRGDILLRGLRRTLGTVLGMVAGIAVAVVVTGDLPLTLLLMFGCIFGAYYLAPLSQSAMMFFITVVLALLYSLLGAFTPQLLQLRLEETAIGIAAGILAAVLILPTHTSATVRSDLAALLEDMELFVEDAMKLLSTGQRYDLVSKARDVDRRLGTLHSDAAPLTHPITPFRARRSDLDYLLNVLDSCAYYIRALAAQARPGNMACDERLASMGRRITANLGRLRDAVHGINQPLEQPSEDDMPTLCLVNHEDLHWTGAQRAPEHTDTQWILCNVARLDQSVAGMAHPLWLSTGSGAARRPA</sequence>
<dbReference type="PANTHER" id="PTHR30509:SF9">
    <property type="entry name" value="MULTIDRUG RESISTANCE PROTEIN MDTO"/>
    <property type="match status" value="1"/>
</dbReference>
<dbReference type="Proteomes" id="UP001596058">
    <property type="component" value="Unassembled WGS sequence"/>
</dbReference>
<evidence type="ECO:0000313" key="11">
    <source>
        <dbReference type="Proteomes" id="UP001596058"/>
    </source>
</evidence>
<evidence type="ECO:0000259" key="9">
    <source>
        <dbReference type="Pfam" id="PF13515"/>
    </source>
</evidence>
<evidence type="ECO:0000313" key="10">
    <source>
        <dbReference type="EMBL" id="MFC5824587.1"/>
    </source>
</evidence>
<dbReference type="EMBL" id="JBHSPA010000016">
    <property type="protein sequence ID" value="MFC5824587.1"/>
    <property type="molecule type" value="Genomic_DNA"/>
</dbReference>
<keyword evidence="3 8" id="KW-0812">Transmembrane</keyword>
<comment type="similarity">
    <text evidence="6">Belongs to the YccS/YhfK family.</text>
</comment>
<evidence type="ECO:0000256" key="3">
    <source>
        <dbReference type="ARBA" id="ARBA00022692"/>
    </source>
</evidence>
<dbReference type="RefSeq" id="WP_379514116.1">
    <property type="nucleotide sequence ID" value="NZ_JBHSPA010000016.1"/>
</dbReference>
<feature type="transmembrane region" description="Helical" evidence="8">
    <location>
        <begin position="87"/>
        <end position="106"/>
    </location>
</feature>
<dbReference type="PANTHER" id="PTHR30509">
    <property type="entry name" value="P-HYDROXYBENZOIC ACID EFFLUX PUMP SUBUNIT-RELATED"/>
    <property type="match status" value="1"/>
</dbReference>
<feature type="transmembrane region" description="Helical" evidence="8">
    <location>
        <begin position="139"/>
        <end position="159"/>
    </location>
</feature>
<evidence type="ECO:0000256" key="2">
    <source>
        <dbReference type="ARBA" id="ARBA00022475"/>
    </source>
</evidence>
<accession>A0ABW1CHF7</accession>
<organism evidence="10 11">
    <name type="scientific">Nonomuraea insulae</name>
    <dbReference type="NCBI Taxonomy" id="1616787"/>
    <lineage>
        <taxon>Bacteria</taxon>
        <taxon>Bacillati</taxon>
        <taxon>Actinomycetota</taxon>
        <taxon>Actinomycetes</taxon>
        <taxon>Streptosporangiales</taxon>
        <taxon>Streptosporangiaceae</taxon>
        <taxon>Nonomuraea</taxon>
    </lineage>
</organism>
<feature type="transmembrane region" description="Helical" evidence="8">
    <location>
        <begin position="20"/>
        <end position="53"/>
    </location>
</feature>
<dbReference type="Pfam" id="PF13515">
    <property type="entry name" value="FUSC_2"/>
    <property type="match status" value="1"/>
</dbReference>
<feature type="domain" description="Integral membrane bound transporter" evidence="9">
    <location>
        <begin position="393"/>
        <end position="518"/>
    </location>
</feature>
<name>A0ABW1CHF7_9ACTN</name>
<evidence type="ECO:0000256" key="6">
    <source>
        <dbReference type="ARBA" id="ARBA00043993"/>
    </source>
</evidence>
<keyword evidence="5 8" id="KW-0472">Membrane</keyword>
<keyword evidence="4 8" id="KW-1133">Transmembrane helix</keyword>
<feature type="region of interest" description="Disordered" evidence="7">
    <location>
        <begin position="296"/>
        <end position="315"/>
    </location>
</feature>
<evidence type="ECO:0000256" key="8">
    <source>
        <dbReference type="SAM" id="Phobius"/>
    </source>
</evidence>
<evidence type="ECO:0000256" key="7">
    <source>
        <dbReference type="SAM" id="MobiDB-lite"/>
    </source>
</evidence>
<feature type="transmembrane region" description="Helical" evidence="8">
    <location>
        <begin position="509"/>
        <end position="526"/>
    </location>
</feature>
<feature type="compositionally biased region" description="Basic and acidic residues" evidence="7">
    <location>
        <begin position="345"/>
        <end position="366"/>
    </location>
</feature>
<protein>
    <submittedName>
        <fullName evidence="10">FUSC family protein</fullName>
    </submittedName>
</protein>
<comment type="subcellular location">
    <subcellularLocation>
        <location evidence="1">Cell membrane</location>
        <topology evidence="1">Multi-pass membrane protein</topology>
    </subcellularLocation>
</comment>
<comment type="caution">
    <text evidence="10">The sequence shown here is derived from an EMBL/GenBank/DDBJ whole genome shotgun (WGS) entry which is preliminary data.</text>
</comment>
<keyword evidence="11" id="KW-1185">Reference proteome</keyword>
<feature type="region of interest" description="Disordered" evidence="7">
    <location>
        <begin position="338"/>
        <end position="372"/>
    </location>
</feature>
<gene>
    <name evidence="10" type="ORF">ACFPZ3_12075</name>
</gene>
<feature type="transmembrane region" description="Helical" evidence="8">
    <location>
        <begin position="479"/>
        <end position="497"/>
    </location>
</feature>
<feature type="transmembrane region" description="Helical" evidence="8">
    <location>
        <begin position="65"/>
        <end position="81"/>
    </location>
</feature>
<proteinExistence type="inferred from homology"/>
<dbReference type="InterPro" id="IPR049453">
    <property type="entry name" value="Memb_transporter_dom"/>
</dbReference>
<reference evidence="11" key="1">
    <citation type="journal article" date="2019" name="Int. J. Syst. Evol. Microbiol.">
        <title>The Global Catalogue of Microorganisms (GCM) 10K type strain sequencing project: providing services to taxonomists for standard genome sequencing and annotation.</title>
        <authorList>
            <consortium name="The Broad Institute Genomics Platform"/>
            <consortium name="The Broad Institute Genome Sequencing Center for Infectious Disease"/>
            <person name="Wu L."/>
            <person name="Ma J."/>
        </authorList>
    </citation>
    <scope>NUCLEOTIDE SEQUENCE [LARGE SCALE GENOMIC DNA]</scope>
    <source>
        <strain evidence="11">CCUG 53903</strain>
    </source>
</reference>
<evidence type="ECO:0000256" key="1">
    <source>
        <dbReference type="ARBA" id="ARBA00004651"/>
    </source>
</evidence>
<keyword evidence="2" id="KW-1003">Cell membrane</keyword>